<evidence type="ECO:0000259" key="1">
    <source>
        <dbReference type="Pfam" id="PF04149"/>
    </source>
</evidence>
<evidence type="ECO:0000313" key="3">
    <source>
        <dbReference type="Proteomes" id="UP000323454"/>
    </source>
</evidence>
<sequence>MHGLDTATWRKATASQDQGACVEVAMTERFVGVRDSKNADGPNLTFSAHAAAAFVRAAKQGRHDLV</sequence>
<evidence type="ECO:0000313" key="2">
    <source>
        <dbReference type="EMBL" id="KAA2247313.1"/>
    </source>
</evidence>
<protein>
    <submittedName>
        <fullName evidence="2">DUF397 domain-containing protein</fullName>
    </submittedName>
</protein>
<reference evidence="2 3" key="2">
    <citation type="submission" date="2019-09" db="EMBL/GenBank/DDBJ databases">
        <authorList>
            <person name="Jin C."/>
        </authorList>
    </citation>
    <scope>NUCLEOTIDE SEQUENCE [LARGE SCALE GENOMIC DNA]</scope>
    <source>
        <strain evidence="2 3">AN110305</strain>
    </source>
</reference>
<keyword evidence="3" id="KW-1185">Reference proteome</keyword>
<dbReference type="Pfam" id="PF04149">
    <property type="entry name" value="DUF397"/>
    <property type="match status" value="1"/>
</dbReference>
<dbReference type="RefSeq" id="WP_149855184.1">
    <property type="nucleotide sequence ID" value="NZ_VUOB01000112.1"/>
</dbReference>
<feature type="domain" description="DUF397" evidence="1">
    <location>
        <begin position="7"/>
        <end position="59"/>
    </location>
</feature>
<dbReference type="EMBL" id="VUOB01000112">
    <property type="protein sequence ID" value="KAA2247313.1"/>
    <property type="molecule type" value="Genomic_DNA"/>
</dbReference>
<comment type="caution">
    <text evidence="2">The sequence shown here is derived from an EMBL/GenBank/DDBJ whole genome shotgun (WGS) entry which is preliminary data.</text>
</comment>
<dbReference type="OrthoDB" id="4330022at2"/>
<name>A0A5B2W5U8_9PSEU</name>
<reference evidence="2 3" key="1">
    <citation type="submission" date="2019-09" db="EMBL/GenBank/DDBJ databases">
        <title>Goodfellowia gen. nov., a new genus of the Pseudonocardineae related to Actinoalloteichus, containing Goodfellowia coeruleoviolacea gen. nov., comb. nov. gen. nov., comb. nov.</title>
        <authorList>
            <person name="Labeda D."/>
        </authorList>
    </citation>
    <scope>NUCLEOTIDE SEQUENCE [LARGE SCALE GENOMIC DNA]</scope>
    <source>
        <strain evidence="2 3">AN110305</strain>
    </source>
</reference>
<dbReference type="Proteomes" id="UP000323454">
    <property type="component" value="Unassembled WGS sequence"/>
</dbReference>
<organism evidence="2 3">
    <name type="scientific">Solihabitans fulvus</name>
    <dbReference type="NCBI Taxonomy" id="1892852"/>
    <lineage>
        <taxon>Bacteria</taxon>
        <taxon>Bacillati</taxon>
        <taxon>Actinomycetota</taxon>
        <taxon>Actinomycetes</taxon>
        <taxon>Pseudonocardiales</taxon>
        <taxon>Pseudonocardiaceae</taxon>
        <taxon>Solihabitans</taxon>
    </lineage>
</organism>
<proteinExistence type="predicted"/>
<dbReference type="AlphaFoldDB" id="A0A5B2W5U8"/>
<dbReference type="InterPro" id="IPR007278">
    <property type="entry name" value="DUF397"/>
</dbReference>
<accession>A0A5B2W5U8</accession>
<gene>
    <name evidence="2" type="ORF">F0L68_40210</name>
</gene>